<name>R9R0M8_ECOLX</name>
<evidence type="ECO:0000313" key="1">
    <source>
        <dbReference type="EMBL" id="AGI05108.1"/>
    </source>
</evidence>
<keyword evidence="1" id="KW-0614">Plasmid</keyword>
<dbReference type="RefSeq" id="WP_000555348.1">
    <property type="nucleotide sequence ID" value="NZ_CAJSKO010000104.1"/>
</dbReference>
<proteinExistence type="predicted"/>
<geneLocation type="plasmid" evidence="1">
    <name>pEC08-5</name>
</geneLocation>
<sequence>MHSEHTQEPNLLTLFIFFVLLIAACFFCFAPPRRGYDRNEIIPYKIKLSINKYRLYIYSSGKVRQYLLFLVILSLYYSIAEPFKSELIKNISYSLMAAFIFDTGLNFSKENITKGVISTRWHNDLYSSFERMKAINKIYYPSNKEINTEGLSKAITSSLFNDDANSFAKRDFRLMWDLSSEKYLSYKEIIIRKGDKLDAVCLRFINDDYKFLVNFNRDEEVFKYFPSIMQPSLKTYRALSRLVNSIKDPSRFKFTTESLEMELLEYLELRNELFNDIEEVMGSYAQRAP</sequence>
<organism evidence="1">
    <name type="scientific">Escherichia coli</name>
    <dbReference type="NCBI Taxonomy" id="562"/>
    <lineage>
        <taxon>Bacteria</taxon>
        <taxon>Pseudomonadati</taxon>
        <taxon>Pseudomonadota</taxon>
        <taxon>Gammaproteobacteria</taxon>
        <taxon>Enterobacterales</taxon>
        <taxon>Enterobacteriaceae</taxon>
        <taxon>Escherichia</taxon>
    </lineage>
</organism>
<dbReference type="EMBL" id="JX238444">
    <property type="protein sequence ID" value="AGI05108.1"/>
    <property type="molecule type" value="Genomic_DNA"/>
</dbReference>
<reference evidence="1" key="1">
    <citation type="journal article" date="2013" name="PLoS ONE">
        <title>Plasmidome-Analysis of ESBL-Producing Escherichia coli Using Conventional Typing and High-Throughput Sequencing.</title>
        <authorList>
            <person name="Brolund A."/>
            <person name="Franzen O."/>
            <person name="Melefors O."/>
            <person name="Tegmark-Wisell K."/>
            <person name="Sandegren L."/>
        </authorList>
    </citation>
    <scope>NUCLEOTIDE SEQUENCE</scope>
    <source>
        <strain evidence="1">EC08</strain>
        <plasmid evidence="1">pEC08-5</plasmid>
    </source>
</reference>
<dbReference type="AlphaFoldDB" id="R9R0M8"/>
<accession>R9R0M8</accession>
<protein>
    <submittedName>
        <fullName evidence="1">Uncharacterized protein</fullName>
    </submittedName>
</protein>